<reference evidence="2" key="1">
    <citation type="submission" date="2023-06" db="EMBL/GenBank/DDBJ databases">
        <title>Genome-scale phylogeny and comparative genomics of the fungal order Sordariales.</title>
        <authorList>
            <consortium name="Lawrence Berkeley National Laboratory"/>
            <person name="Hensen N."/>
            <person name="Bonometti L."/>
            <person name="Westerberg I."/>
            <person name="Brannstrom I.O."/>
            <person name="Guillou S."/>
            <person name="Cros-Aarteil S."/>
            <person name="Calhoun S."/>
            <person name="Haridas S."/>
            <person name="Kuo A."/>
            <person name="Mondo S."/>
            <person name="Pangilinan J."/>
            <person name="Riley R."/>
            <person name="LaButti K."/>
            <person name="Andreopoulos B."/>
            <person name="Lipzen A."/>
            <person name="Chen C."/>
            <person name="Yanf M."/>
            <person name="Daum C."/>
            <person name="Ng V."/>
            <person name="Clum A."/>
            <person name="Steindorff A."/>
            <person name="Ohm R."/>
            <person name="Martin F."/>
            <person name="Silar P."/>
            <person name="Natvig D."/>
            <person name="Lalanne C."/>
            <person name="Gautier V."/>
            <person name="Ament-velasquez S.L."/>
            <person name="Kruys A."/>
            <person name="Hutchinson M.I."/>
            <person name="Powell A.J."/>
            <person name="Barry K."/>
            <person name="Miller A.N."/>
            <person name="Grigoriev I.V."/>
            <person name="Debuchy R."/>
            <person name="Gladieux P."/>
            <person name="Thoren M.H."/>
            <person name="Johannesson H."/>
        </authorList>
    </citation>
    <scope>NUCLEOTIDE SEQUENCE</scope>
    <source>
        <strain evidence="2">SMH3187-1</strain>
    </source>
</reference>
<comment type="caution">
    <text evidence="2">The sequence shown here is derived from an EMBL/GenBank/DDBJ whole genome shotgun (WGS) entry which is preliminary data.</text>
</comment>
<dbReference type="Proteomes" id="UP001172155">
    <property type="component" value="Unassembled WGS sequence"/>
</dbReference>
<dbReference type="AlphaFoldDB" id="A0AA40BPE1"/>
<evidence type="ECO:0000313" key="2">
    <source>
        <dbReference type="EMBL" id="KAK0737984.1"/>
    </source>
</evidence>
<protein>
    <submittedName>
        <fullName evidence="2">Uncharacterized protein</fullName>
    </submittedName>
</protein>
<gene>
    <name evidence="2" type="ORF">B0T18DRAFT_307646</name>
</gene>
<keyword evidence="1" id="KW-0732">Signal</keyword>
<dbReference type="EMBL" id="JAUKUD010000007">
    <property type="protein sequence ID" value="KAK0737984.1"/>
    <property type="molecule type" value="Genomic_DNA"/>
</dbReference>
<evidence type="ECO:0000256" key="1">
    <source>
        <dbReference type="SAM" id="SignalP"/>
    </source>
</evidence>
<organism evidence="2 3">
    <name type="scientific">Schizothecium vesticola</name>
    <dbReference type="NCBI Taxonomy" id="314040"/>
    <lineage>
        <taxon>Eukaryota</taxon>
        <taxon>Fungi</taxon>
        <taxon>Dikarya</taxon>
        <taxon>Ascomycota</taxon>
        <taxon>Pezizomycotina</taxon>
        <taxon>Sordariomycetes</taxon>
        <taxon>Sordariomycetidae</taxon>
        <taxon>Sordariales</taxon>
        <taxon>Schizotheciaceae</taxon>
        <taxon>Schizothecium</taxon>
    </lineage>
</organism>
<feature type="signal peptide" evidence="1">
    <location>
        <begin position="1"/>
        <end position="15"/>
    </location>
</feature>
<evidence type="ECO:0000313" key="3">
    <source>
        <dbReference type="Proteomes" id="UP001172155"/>
    </source>
</evidence>
<sequence>KTLLALALVSGSATAHYANMGLPGVSCYIYDDIKGTPQGHMIVRNANGTWYDHDDRSIYGNVTVIHEQADYNALSVKTKTGIVCVPDDVGGTDIGIPYVEMEPSDEEFYGGLPTVFQR</sequence>
<name>A0AA40BPE1_9PEZI</name>
<keyword evidence="3" id="KW-1185">Reference proteome</keyword>
<accession>A0AA40BPE1</accession>
<feature type="non-terminal residue" evidence="2">
    <location>
        <position position="118"/>
    </location>
</feature>
<feature type="chain" id="PRO_5041451247" evidence="1">
    <location>
        <begin position="16"/>
        <end position="118"/>
    </location>
</feature>
<proteinExistence type="predicted"/>
<feature type="non-terminal residue" evidence="2">
    <location>
        <position position="1"/>
    </location>
</feature>